<dbReference type="EMBL" id="JAAVMX010000009">
    <property type="protein sequence ID" value="KAF4504514.1"/>
    <property type="molecule type" value="Genomic_DNA"/>
</dbReference>
<name>A0A8H4LRY1_9HYPO</name>
<keyword evidence="3" id="KW-1185">Reference proteome</keyword>
<gene>
    <name evidence="2" type="ORF">G6O67_007960</name>
</gene>
<accession>A0A8H4LRY1</accession>
<dbReference type="Proteomes" id="UP000557566">
    <property type="component" value="Unassembled WGS sequence"/>
</dbReference>
<sequence>MGRLWSVKFLTGTMDWRSGAGSVFILVAAAQLAMEAALLLGMEAALGVEITASLSAFRMGRPVRSGVSKHMRMGFRRTNKAEVLADEGDSEEDGFDTHLEDDTSLRG</sequence>
<evidence type="ECO:0000256" key="1">
    <source>
        <dbReference type="SAM" id="MobiDB-lite"/>
    </source>
</evidence>
<evidence type="ECO:0000313" key="3">
    <source>
        <dbReference type="Proteomes" id="UP000557566"/>
    </source>
</evidence>
<evidence type="ECO:0000313" key="2">
    <source>
        <dbReference type="EMBL" id="KAF4504514.1"/>
    </source>
</evidence>
<feature type="compositionally biased region" description="Acidic residues" evidence="1">
    <location>
        <begin position="84"/>
        <end position="94"/>
    </location>
</feature>
<organism evidence="2 3">
    <name type="scientific">Ophiocordyceps sinensis</name>
    <dbReference type="NCBI Taxonomy" id="72228"/>
    <lineage>
        <taxon>Eukaryota</taxon>
        <taxon>Fungi</taxon>
        <taxon>Dikarya</taxon>
        <taxon>Ascomycota</taxon>
        <taxon>Pezizomycotina</taxon>
        <taxon>Sordariomycetes</taxon>
        <taxon>Hypocreomycetidae</taxon>
        <taxon>Hypocreales</taxon>
        <taxon>Ophiocordycipitaceae</taxon>
        <taxon>Ophiocordyceps</taxon>
    </lineage>
</organism>
<protein>
    <submittedName>
        <fullName evidence="2">Uncharacterized protein</fullName>
    </submittedName>
</protein>
<proteinExistence type="predicted"/>
<dbReference type="AlphaFoldDB" id="A0A8H4LRY1"/>
<feature type="region of interest" description="Disordered" evidence="1">
    <location>
        <begin position="82"/>
        <end position="107"/>
    </location>
</feature>
<feature type="compositionally biased region" description="Basic and acidic residues" evidence="1">
    <location>
        <begin position="95"/>
        <end position="107"/>
    </location>
</feature>
<reference evidence="2 3" key="1">
    <citation type="journal article" date="2020" name="Genome Biol. Evol.">
        <title>A new high-quality draft genome assembly of the Chinese cordyceps Ophiocordyceps sinensis.</title>
        <authorList>
            <person name="Shu R."/>
            <person name="Zhang J."/>
            <person name="Meng Q."/>
            <person name="Zhang H."/>
            <person name="Zhou G."/>
            <person name="Li M."/>
            <person name="Wu P."/>
            <person name="Zhao Y."/>
            <person name="Chen C."/>
            <person name="Qin Q."/>
        </authorList>
    </citation>
    <scope>NUCLEOTIDE SEQUENCE [LARGE SCALE GENOMIC DNA]</scope>
    <source>
        <strain evidence="2 3">IOZ07</strain>
    </source>
</reference>
<comment type="caution">
    <text evidence="2">The sequence shown here is derived from an EMBL/GenBank/DDBJ whole genome shotgun (WGS) entry which is preliminary data.</text>
</comment>